<dbReference type="RefSeq" id="WP_002287944.1">
    <property type="nucleotide sequence ID" value="NZ_KI518319.1"/>
</dbReference>
<sequence length="208" mass="24731">MTESNVKIPVSVDQQRNIISESGAIINFDFFNKVKKKIIKLISNLDDNIFVYEDRNQLVNDMTEIMDSFYDLESHIRKRYGYFIRTMDSEEFTEIENVKKPKISNTESSFKNFTSNLNKLFYEPIPNKNKFFFGKLQNDFPDLFVAIDRIRVYRNSIEHRELDPRQKMLYEQYLKEDLNGRSPLLVKDGYAILQGKIMQKLHESICKQ</sequence>
<gene>
    <name evidence="1" type="ORF">O991_00537</name>
</gene>
<accession>A0AAV3L3Q9</accession>
<proteinExistence type="predicted"/>
<reference evidence="1 2" key="1">
    <citation type="submission" date="2013-09" db="EMBL/GenBank/DDBJ databases">
        <title>The Genome Sequence of Enterococcus faecium 10/96A.</title>
        <authorList>
            <consortium name="The Broad Institute Genome Sequencing Platform"/>
            <consortium name="The Broad Institute Genome Sequencing Center for Infectious Disease"/>
            <person name="Earl A.M."/>
            <person name="Gilmore M.S."/>
            <person name="Lebreton F."/>
            <person name="Courvalin P."/>
            <person name="Walker B."/>
            <person name="Young S.K."/>
            <person name="Zeng Q."/>
            <person name="Gargeya S."/>
            <person name="Fitzgerald M."/>
            <person name="Haas B."/>
            <person name="Abouelleil A."/>
            <person name="Alvarado L."/>
            <person name="Arachchi H.M."/>
            <person name="Berlin A.M."/>
            <person name="Chapman S.B."/>
            <person name="Dewar J."/>
            <person name="Goldberg J."/>
            <person name="Griggs A."/>
            <person name="Gujja S."/>
            <person name="Hansen M."/>
            <person name="Howarth C."/>
            <person name="Imamovic A."/>
            <person name="Larimer J."/>
            <person name="McCowan C."/>
            <person name="Murphy C."/>
            <person name="Neiman D."/>
            <person name="Pearson M."/>
            <person name="Priest M."/>
            <person name="Roberts A."/>
            <person name="Saif S."/>
            <person name="Shea T."/>
            <person name="Sisk P."/>
            <person name="Sykes S."/>
            <person name="Wortman J."/>
            <person name="Nusbaum C."/>
            <person name="Birren B."/>
        </authorList>
    </citation>
    <scope>NUCLEOTIDE SEQUENCE [LARGE SCALE GENOMIC DNA]</scope>
    <source>
        <strain evidence="1 2">10/96A</strain>
    </source>
</reference>
<organism evidence="1 2">
    <name type="scientific">Enterococcus faecium 10/96A</name>
    <dbReference type="NCBI Taxonomy" id="1391465"/>
    <lineage>
        <taxon>Bacteria</taxon>
        <taxon>Bacillati</taxon>
        <taxon>Bacillota</taxon>
        <taxon>Bacilli</taxon>
        <taxon>Lactobacillales</taxon>
        <taxon>Enterococcaceae</taxon>
        <taxon>Enterococcus</taxon>
    </lineage>
</organism>
<evidence type="ECO:0008006" key="3">
    <source>
        <dbReference type="Google" id="ProtNLM"/>
    </source>
</evidence>
<protein>
    <recommendedName>
        <fullName evidence="3">RiboL-PSP-HEPN domain-containing protein</fullName>
    </recommendedName>
</protein>
<comment type="caution">
    <text evidence="1">The sequence shown here is derived from an EMBL/GenBank/DDBJ whole genome shotgun (WGS) entry which is preliminary data.</text>
</comment>
<evidence type="ECO:0000313" key="2">
    <source>
        <dbReference type="Proteomes" id="UP000017126"/>
    </source>
</evidence>
<dbReference type="EMBL" id="AXOL01000012">
    <property type="protein sequence ID" value="ERT51491.1"/>
    <property type="molecule type" value="Genomic_DNA"/>
</dbReference>
<dbReference type="AlphaFoldDB" id="A0AAV3L3Q9"/>
<name>A0AAV3L3Q9_ENTFC</name>
<dbReference type="Proteomes" id="UP000017126">
    <property type="component" value="Unassembled WGS sequence"/>
</dbReference>
<evidence type="ECO:0000313" key="1">
    <source>
        <dbReference type="EMBL" id="ERT51491.1"/>
    </source>
</evidence>